<organism evidence="2 3">
    <name type="scientific">Candolleomyces eurysporus</name>
    <dbReference type="NCBI Taxonomy" id="2828524"/>
    <lineage>
        <taxon>Eukaryota</taxon>
        <taxon>Fungi</taxon>
        <taxon>Dikarya</taxon>
        <taxon>Basidiomycota</taxon>
        <taxon>Agaricomycotina</taxon>
        <taxon>Agaricomycetes</taxon>
        <taxon>Agaricomycetidae</taxon>
        <taxon>Agaricales</taxon>
        <taxon>Agaricineae</taxon>
        <taxon>Psathyrellaceae</taxon>
        <taxon>Candolleomyces</taxon>
    </lineage>
</organism>
<gene>
    <name evidence="2" type="ORF">H1R20_g10618</name>
</gene>
<dbReference type="Proteomes" id="UP001140091">
    <property type="component" value="Unassembled WGS sequence"/>
</dbReference>
<evidence type="ECO:0000313" key="2">
    <source>
        <dbReference type="EMBL" id="KAJ2926483.1"/>
    </source>
</evidence>
<dbReference type="AlphaFoldDB" id="A0A9W8MET4"/>
<name>A0A9W8MET4_9AGAR</name>
<dbReference type="OrthoDB" id="10384183at2759"/>
<proteinExistence type="predicted"/>
<reference evidence="2" key="1">
    <citation type="submission" date="2022-06" db="EMBL/GenBank/DDBJ databases">
        <title>Genome Sequence of Candolleomyces eurysporus.</title>
        <authorList>
            <person name="Buettner E."/>
        </authorList>
    </citation>
    <scope>NUCLEOTIDE SEQUENCE</scope>
    <source>
        <strain evidence="2">VTCC 930004</strain>
    </source>
</reference>
<evidence type="ECO:0000256" key="1">
    <source>
        <dbReference type="SAM" id="MobiDB-lite"/>
    </source>
</evidence>
<feature type="region of interest" description="Disordered" evidence="1">
    <location>
        <begin position="1"/>
        <end position="30"/>
    </location>
</feature>
<dbReference type="EMBL" id="JANBPK010001058">
    <property type="protein sequence ID" value="KAJ2926483.1"/>
    <property type="molecule type" value="Genomic_DNA"/>
</dbReference>
<comment type="caution">
    <text evidence="2">The sequence shown here is derived from an EMBL/GenBank/DDBJ whole genome shotgun (WGS) entry which is preliminary data.</text>
</comment>
<protein>
    <submittedName>
        <fullName evidence="2">Uncharacterized protein</fullName>
    </submittedName>
</protein>
<feature type="non-terminal residue" evidence="2">
    <location>
        <position position="1"/>
    </location>
</feature>
<sequence>MAPPEPSSSSPVPQDHPYSQSPEKPTSGARVQIEGKFEWEEKTYNGLRENPMNIGPGGVFINYKTNKVSLEDCLREAIQRAEQGRLSGEQAGQIVAIVEQRLAESSV</sequence>
<keyword evidence="3" id="KW-1185">Reference proteome</keyword>
<accession>A0A9W8MET4</accession>
<evidence type="ECO:0000313" key="3">
    <source>
        <dbReference type="Proteomes" id="UP001140091"/>
    </source>
</evidence>